<dbReference type="Gene3D" id="1.10.10.60">
    <property type="entry name" value="Homeodomain-like"/>
    <property type="match status" value="1"/>
</dbReference>
<name>A0A2W5IC19_9ACTN</name>
<sequence length="72" mass="8245">MSNKWEMLGQLQEQSTRLRKVEKQLDKLQSERYQLVQSAHGKGVRISEICEATGLSRPGVYRILSLEEALLS</sequence>
<accession>A0A2W5IC19</accession>
<dbReference type="EMBL" id="QFOZ01000010">
    <property type="protein sequence ID" value="PZP88577.1"/>
    <property type="molecule type" value="Genomic_DNA"/>
</dbReference>
<reference evidence="2 3" key="1">
    <citation type="submission" date="2017-08" db="EMBL/GenBank/DDBJ databases">
        <title>Infants hospitalized years apart are colonized by the same room-sourced microbial strains.</title>
        <authorList>
            <person name="Brooks B."/>
            <person name="Olm M.R."/>
            <person name="Firek B.A."/>
            <person name="Baker R."/>
            <person name="Thomas B.C."/>
            <person name="Morowitz M.J."/>
            <person name="Banfield J.F."/>
        </authorList>
    </citation>
    <scope>NUCLEOTIDE SEQUENCE [LARGE SCALE GENOMIC DNA]</scope>
    <source>
        <strain evidence="2">S2_006_000_R1_57</strain>
    </source>
</reference>
<evidence type="ECO:0000256" key="1">
    <source>
        <dbReference type="SAM" id="Coils"/>
    </source>
</evidence>
<dbReference type="Proteomes" id="UP000248606">
    <property type="component" value="Unassembled WGS sequence"/>
</dbReference>
<keyword evidence="1" id="KW-0175">Coiled coil</keyword>
<protein>
    <submittedName>
        <fullName evidence="2">Uncharacterized protein</fullName>
    </submittedName>
</protein>
<gene>
    <name evidence="2" type="ORF">DI579_06070</name>
</gene>
<evidence type="ECO:0000313" key="3">
    <source>
        <dbReference type="Proteomes" id="UP000248606"/>
    </source>
</evidence>
<dbReference type="RefSeq" id="WP_290599372.1">
    <property type="nucleotide sequence ID" value="NZ_CAKZIO010000002.1"/>
</dbReference>
<evidence type="ECO:0000313" key="2">
    <source>
        <dbReference type="EMBL" id="PZP88577.1"/>
    </source>
</evidence>
<feature type="coiled-coil region" evidence="1">
    <location>
        <begin position="11"/>
        <end position="38"/>
    </location>
</feature>
<organism evidence="2 3">
    <name type="scientific">Lawsonella clevelandensis</name>
    <dbReference type="NCBI Taxonomy" id="1528099"/>
    <lineage>
        <taxon>Bacteria</taxon>
        <taxon>Bacillati</taxon>
        <taxon>Actinomycetota</taxon>
        <taxon>Actinomycetes</taxon>
        <taxon>Mycobacteriales</taxon>
        <taxon>Lawsonellaceae</taxon>
        <taxon>Lawsonella</taxon>
    </lineage>
</organism>
<dbReference type="AlphaFoldDB" id="A0A2W5IC19"/>
<comment type="caution">
    <text evidence="2">The sequence shown here is derived from an EMBL/GenBank/DDBJ whole genome shotgun (WGS) entry which is preliminary data.</text>
</comment>
<proteinExistence type="predicted"/>